<feature type="signal peptide" evidence="1">
    <location>
        <begin position="1"/>
        <end position="18"/>
    </location>
</feature>
<keyword evidence="2" id="KW-1185">Reference proteome</keyword>
<protein>
    <submittedName>
        <fullName evidence="3">Conjugal transfer protein TraH</fullName>
    </submittedName>
</protein>
<accession>A0A1I7T0D9</accession>
<evidence type="ECO:0000313" key="2">
    <source>
        <dbReference type="Proteomes" id="UP000095282"/>
    </source>
</evidence>
<reference evidence="3" key="1">
    <citation type="submission" date="2016-11" db="UniProtKB">
        <authorList>
            <consortium name="WormBaseParasite"/>
        </authorList>
    </citation>
    <scope>IDENTIFICATION</scope>
</reference>
<evidence type="ECO:0000313" key="3">
    <source>
        <dbReference type="WBParaSite" id="Csp11.Scaffold442.g1207.t1"/>
    </source>
</evidence>
<dbReference type="AlphaFoldDB" id="A0A1I7T0D9"/>
<dbReference type="eggNOG" id="ENOG502T3J9">
    <property type="taxonomic scope" value="Eukaryota"/>
</dbReference>
<organism evidence="2 3">
    <name type="scientific">Caenorhabditis tropicalis</name>
    <dbReference type="NCBI Taxonomy" id="1561998"/>
    <lineage>
        <taxon>Eukaryota</taxon>
        <taxon>Metazoa</taxon>
        <taxon>Ecdysozoa</taxon>
        <taxon>Nematoda</taxon>
        <taxon>Chromadorea</taxon>
        <taxon>Rhabditida</taxon>
        <taxon>Rhabditina</taxon>
        <taxon>Rhabditomorpha</taxon>
        <taxon>Rhabditoidea</taxon>
        <taxon>Rhabditidae</taxon>
        <taxon>Peloderinae</taxon>
        <taxon>Caenorhabditis</taxon>
    </lineage>
</organism>
<keyword evidence="1" id="KW-0732">Signal</keyword>
<sequence length="143" mass="15593">MKIAMWITLFVLIVSTYAQSVTLNVKESNGIVLNINSGSLTITFDQSKEIAEPKSQESDFQSALQYCGLIGFSAVLGHYIIQKYIAQNGEKARTVGAVSHATFEMDNVTYVLLKCNDEDNAGDQLSSYGSISTDTSETGETYV</sequence>
<dbReference type="Proteomes" id="UP000095282">
    <property type="component" value="Unplaced"/>
</dbReference>
<dbReference type="WBParaSite" id="Csp11.Scaffold442.g1207.t1">
    <property type="protein sequence ID" value="Csp11.Scaffold442.g1207.t1"/>
    <property type="gene ID" value="Csp11.Scaffold442.g1207"/>
</dbReference>
<evidence type="ECO:0000256" key="1">
    <source>
        <dbReference type="SAM" id="SignalP"/>
    </source>
</evidence>
<name>A0A1I7T0D9_9PELO</name>
<proteinExistence type="predicted"/>
<feature type="chain" id="PRO_5009306930" evidence="1">
    <location>
        <begin position="19"/>
        <end position="143"/>
    </location>
</feature>